<name>A0A645AFL8_9ZZZZ</name>
<reference evidence="1" key="1">
    <citation type="submission" date="2019-08" db="EMBL/GenBank/DDBJ databases">
        <authorList>
            <person name="Kucharzyk K."/>
            <person name="Murdoch R.W."/>
            <person name="Higgins S."/>
            <person name="Loffler F."/>
        </authorList>
    </citation>
    <scope>NUCLEOTIDE SEQUENCE</scope>
</reference>
<proteinExistence type="predicted"/>
<dbReference type="EMBL" id="VSSQ01013248">
    <property type="protein sequence ID" value="MPM51071.1"/>
    <property type="molecule type" value="Genomic_DNA"/>
</dbReference>
<sequence length="85" mass="9956">MRCYPANNILPFEPPVQNIVQNQQAIYNASGKDCIGELEIVFKIEHVEILDHRFIRNISRCVTHRLIKNRKCVTHPPIRFLCDNI</sequence>
<protein>
    <submittedName>
        <fullName evidence="1">Uncharacterized protein</fullName>
    </submittedName>
</protein>
<evidence type="ECO:0000313" key="1">
    <source>
        <dbReference type="EMBL" id="MPM51071.1"/>
    </source>
</evidence>
<organism evidence="1">
    <name type="scientific">bioreactor metagenome</name>
    <dbReference type="NCBI Taxonomy" id="1076179"/>
    <lineage>
        <taxon>unclassified sequences</taxon>
        <taxon>metagenomes</taxon>
        <taxon>ecological metagenomes</taxon>
    </lineage>
</organism>
<accession>A0A645AFL8</accession>
<gene>
    <name evidence="1" type="ORF">SDC9_97817</name>
</gene>
<comment type="caution">
    <text evidence="1">The sequence shown here is derived from an EMBL/GenBank/DDBJ whole genome shotgun (WGS) entry which is preliminary data.</text>
</comment>
<dbReference type="AlphaFoldDB" id="A0A645AFL8"/>